<name>A0A556V011_BAGYA</name>
<sequence length="270" mass="31430">MGISNSRAKICKVKPKEEPSVYQVASPKIITAVRRIPQHQQGIVGQRDHQLPPIKQHIPQIVPSPPDSQNLYVKPIHSIIKAHPPQKAKIWQPIERSTEPPGVSKTYNDHASMRKKGGFLQAQTSLIGEATKKRRSHQRRLEDQRKLYTSTIGNSQMKEIRLVSRPTQRDIFWDETEEQNLDFRELLQPSPPLTNLDAEIKEISSRLKTEARLKDTSDEIVTKSPERLAPQNFIWLEDFRKNELKHFKTWDVLEGQWEPKLWLDTTWKHK</sequence>
<reference evidence="1 2" key="1">
    <citation type="journal article" date="2019" name="Genome Biol. Evol.">
        <title>Whole-Genome Sequencing of the Giant Devil Catfish, Bagarius yarrelli.</title>
        <authorList>
            <person name="Jiang W."/>
            <person name="Lv Y."/>
            <person name="Cheng L."/>
            <person name="Yang K."/>
            <person name="Chao B."/>
            <person name="Wang X."/>
            <person name="Li Y."/>
            <person name="Pan X."/>
            <person name="You X."/>
            <person name="Zhang Y."/>
            <person name="Yang J."/>
            <person name="Li J."/>
            <person name="Zhang X."/>
            <person name="Liu S."/>
            <person name="Sun C."/>
            <person name="Yang J."/>
            <person name="Shi Q."/>
        </authorList>
    </citation>
    <scope>NUCLEOTIDE SEQUENCE [LARGE SCALE GENOMIC DNA]</scope>
    <source>
        <strain evidence="1">JWS20170419001</strain>
        <tissue evidence="1">Muscle</tissue>
    </source>
</reference>
<keyword evidence="2" id="KW-1185">Reference proteome</keyword>
<organism evidence="1 2">
    <name type="scientific">Bagarius yarrelli</name>
    <name type="common">Goonch</name>
    <name type="synonym">Bagrus yarrelli</name>
    <dbReference type="NCBI Taxonomy" id="175774"/>
    <lineage>
        <taxon>Eukaryota</taxon>
        <taxon>Metazoa</taxon>
        <taxon>Chordata</taxon>
        <taxon>Craniata</taxon>
        <taxon>Vertebrata</taxon>
        <taxon>Euteleostomi</taxon>
        <taxon>Actinopterygii</taxon>
        <taxon>Neopterygii</taxon>
        <taxon>Teleostei</taxon>
        <taxon>Ostariophysi</taxon>
        <taxon>Siluriformes</taxon>
        <taxon>Sisoridae</taxon>
        <taxon>Sisorinae</taxon>
        <taxon>Bagarius</taxon>
    </lineage>
</organism>
<dbReference type="AlphaFoldDB" id="A0A556V011"/>
<gene>
    <name evidence="1" type="ORF">Baya_11375</name>
</gene>
<dbReference type="EMBL" id="VCAZ01000085">
    <property type="protein sequence ID" value="TSQ46665.1"/>
    <property type="molecule type" value="Genomic_DNA"/>
</dbReference>
<comment type="caution">
    <text evidence="1">The sequence shown here is derived from an EMBL/GenBank/DDBJ whole genome shotgun (WGS) entry which is preliminary data.</text>
</comment>
<dbReference type="Proteomes" id="UP000319801">
    <property type="component" value="Unassembled WGS sequence"/>
</dbReference>
<accession>A0A556V011</accession>
<dbReference type="OrthoDB" id="6344011at2759"/>
<proteinExistence type="predicted"/>
<evidence type="ECO:0000313" key="2">
    <source>
        <dbReference type="Proteomes" id="UP000319801"/>
    </source>
</evidence>
<protein>
    <submittedName>
        <fullName evidence="1">Uncharacterized protein</fullName>
    </submittedName>
</protein>
<evidence type="ECO:0000313" key="1">
    <source>
        <dbReference type="EMBL" id="TSQ46665.1"/>
    </source>
</evidence>